<evidence type="ECO:0000256" key="1">
    <source>
        <dbReference type="SAM" id="MobiDB-lite"/>
    </source>
</evidence>
<evidence type="ECO:0000313" key="3">
    <source>
        <dbReference type="EMBL" id="AWY08283.1"/>
    </source>
</evidence>
<dbReference type="Proteomes" id="UP000251795">
    <property type="component" value="Segment"/>
</dbReference>
<dbReference type="GO" id="GO:0005524">
    <property type="term" value="F:ATP binding"/>
    <property type="evidence" value="ECO:0007669"/>
    <property type="project" value="InterPro"/>
</dbReference>
<dbReference type="EMBL" id="MH248138">
    <property type="protein sequence ID" value="AWY08283.1"/>
    <property type="molecule type" value="Genomic_DNA"/>
</dbReference>
<organism evidence="3 4">
    <name type="scientific">Erwinia phage vB_EamM_Alexandra</name>
    <dbReference type="NCBI Taxonomy" id="2201424"/>
    <lineage>
        <taxon>Viruses</taxon>
        <taxon>Duplodnaviria</taxon>
        <taxon>Heunggongvirae</taxon>
        <taxon>Uroviricota</taxon>
        <taxon>Caudoviricetes</taxon>
        <taxon>Alexandravirus</taxon>
        <taxon>Alexandravirus alexandra</taxon>
    </lineage>
</organism>
<evidence type="ECO:0000313" key="4">
    <source>
        <dbReference type="Proteomes" id="UP000251795"/>
    </source>
</evidence>
<dbReference type="SUPFAM" id="SSF52540">
    <property type="entry name" value="P-loop containing nucleoside triphosphate hydrolases"/>
    <property type="match status" value="1"/>
</dbReference>
<dbReference type="PANTHER" id="PTHR30153:SF2">
    <property type="entry name" value="REPLICATIVE DNA HELICASE"/>
    <property type="match status" value="1"/>
</dbReference>
<accession>A0A2Z4QDW9</accession>
<feature type="region of interest" description="Disordered" evidence="1">
    <location>
        <begin position="470"/>
        <end position="502"/>
    </location>
</feature>
<proteinExistence type="predicted"/>
<feature type="domain" description="SF4 helicase" evidence="2">
    <location>
        <begin position="174"/>
        <end position="376"/>
    </location>
</feature>
<dbReference type="GO" id="GO:0003678">
    <property type="term" value="F:DNA helicase activity"/>
    <property type="evidence" value="ECO:0007669"/>
    <property type="project" value="InterPro"/>
</dbReference>
<gene>
    <name evidence="3" type="ORF">Alexandra_1</name>
</gene>
<dbReference type="PROSITE" id="PS51199">
    <property type="entry name" value="SF4_HELICASE"/>
    <property type="match status" value="1"/>
</dbReference>
<protein>
    <recommendedName>
        <fullName evidence="2">SF4 helicase domain-containing protein</fullName>
    </recommendedName>
</protein>
<dbReference type="InterPro" id="IPR007694">
    <property type="entry name" value="DNA_helicase_DnaB-like_C"/>
</dbReference>
<dbReference type="InterPro" id="IPR027417">
    <property type="entry name" value="P-loop_NTPase"/>
</dbReference>
<dbReference type="Pfam" id="PF03796">
    <property type="entry name" value="DnaB_C"/>
    <property type="match status" value="1"/>
</dbReference>
<dbReference type="Gene3D" id="3.40.50.300">
    <property type="entry name" value="P-loop containing nucleotide triphosphate hydrolases"/>
    <property type="match status" value="1"/>
</dbReference>
<dbReference type="GO" id="GO:0006260">
    <property type="term" value="P:DNA replication"/>
    <property type="evidence" value="ECO:0007669"/>
    <property type="project" value="InterPro"/>
</dbReference>
<sequence length="502" mass="56640">MEMFSLGLEVRAIRTVTNPKIKEGFRTAMMGRLGPTHFSSEVTRKAFRRVTKLVESRSEIIEWEDLLEDPNLSEEFRDSLREADEKPAKTMKGFDKIFDSLEKYRQRRDIMNLGKQIAKDFSDADPEEFDEQTYMQELADKLGQAQRGTRKTEKVWSFGGKKSNAMKLAKQVITNPKEVMYKTGFKTYDNKNGGWPTTGVVLLAGSTSGGKSVISMNLADAMAKVNGIHCLKVTLEMTAEQEMKRMLSMISGIDFWKIKQGKLSKREQTQLLKAAKQYDKIMKKSKGRNSFTSPERGMSIDDVLCMSIPYGVHVTFIDYVGLLEGIDNDNQWRELSTIVRKAKVHANATGQLVVILCQLDDQTGRIRYSGGMREHADVVWAWNYSDPEIREGKVIPVQVMKARDGELFEMALEDAFETMTVRDAGADAEVPKTNKVISVDDMEGKGDSKKKFGKGNFKKKDKIEIKKSRRGAAAFLSSGSDSDDDDGDLPKKKKKRKSYAVS</sequence>
<feature type="compositionally biased region" description="Basic residues" evidence="1">
    <location>
        <begin position="491"/>
        <end position="502"/>
    </location>
</feature>
<dbReference type="PANTHER" id="PTHR30153">
    <property type="entry name" value="REPLICATIVE DNA HELICASE DNAB"/>
    <property type="match status" value="1"/>
</dbReference>
<name>A0A2Z4QDW9_9CAUD</name>
<keyword evidence="4" id="KW-1185">Reference proteome</keyword>
<evidence type="ECO:0000259" key="2">
    <source>
        <dbReference type="PROSITE" id="PS51199"/>
    </source>
</evidence>
<reference evidence="3 4" key="1">
    <citation type="submission" date="2018-04" db="EMBL/GenBank/DDBJ databases">
        <authorList>
            <person name="Go L.Y."/>
            <person name="Mitchell J.A."/>
        </authorList>
    </citation>
    <scope>NUCLEOTIDE SEQUENCE [LARGE SCALE GENOMIC DNA]</scope>
</reference>